<evidence type="ECO:0000313" key="4">
    <source>
        <dbReference type="Proteomes" id="UP000054639"/>
    </source>
</evidence>
<dbReference type="AlphaFoldDB" id="A0A378KTL2"/>
<evidence type="ECO:0000313" key="5">
    <source>
        <dbReference type="Proteomes" id="UP000254230"/>
    </source>
</evidence>
<evidence type="ECO:0000313" key="2">
    <source>
        <dbReference type="EMBL" id="KTD50862.1"/>
    </source>
</evidence>
<evidence type="ECO:0000256" key="1">
    <source>
        <dbReference type="SAM" id="MobiDB-lite"/>
    </source>
</evidence>
<feature type="region of interest" description="Disordered" evidence="1">
    <location>
        <begin position="252"/>
        <end position="294"/>
    </location>
</feature>
<keyword evidence="4" id="KW-1185">Reference proteome</keyword>
<sequence>MMRWILLSANGNYNDVYRNEESTLVLKIPKEEFDGTIPATDIPERAVRLWNELNSHIYPDAKIVETTYGKGWLCPFVEGEQASDKEIGAALVDIYNRSGRIVMDALAPKNFIKRQSDGLVVCVDVGLALQLEQKQNSANTHRLTRQKSETSLLEWEKRSWFFESKNREIEEKLPGKYPHTLSTCRALIFLKTHRPDVVDVIFLKHDLELRDKLAQAHAGSQLYSLSRSEKVRLHEDALAHLDSVLIKSIQYNPNSPGSDYPQSQSSSSSSEPSNSIDRRGQHDDDDEDDEDDEKDSILEDLKIIRIVEENPHVQQHHEEPIEMAQRFCISELKKFKEEVQLKQHIDPNTQKSQLFKVRLRTERELNYADTLISCITQMNTLDDVKEKISTLKEAIPDLSQELGSTLDQCLQVTNSFGTEEYSTSYPSLQ</sequence>
<reference evidence="2 4" key="1">
    <citation type="submission" date="2015-11" db="EMBL/GenBank/DDBJ databases">
        <title>Genomic analysis of 38 Legionella species identifies large and diverse effector repertoires.</title>
        <authorList>
            <person name="Burstein D."/>
            <person name="Amaro F."/>
            <person name="Zusman T."/>
            <person name="Lifshitz Z."/>
            <person name="Cohen O."/>
            <person name="Gilbert J.A."/>
            <person name="Pupko T."/>
            <person name="Shuman H.A."/>
            <person name="Segal G."/>
        </authorList>
    </citation>
    <scope>NUCLEOTIDE SEQUENCE [LARGE SCALE GENOMIC DNA]</scope>
    <source>
        <strain evidence="2 4">ATCC 49507</strain>
    </source>
</reference>
<dbReference type="Proteomes" id="UP000054639">
    <property type="component" value="Unassembled WGS sequence"/>
</dbReference>
<dbReference type="RefSeq" id="WP_058473284.1">
    <property type="nucleotide sequence ID" value="NZ_CAAAIL010000004.1"/>
</dbReference>
<protein>
    <submittedName>
        <fullName evidence="3">Uncharacterized protein</fullName>
    </submittedName>
</protein>
<gene>
    <name evidence="2" type="ORF">Lqua_1089</name>
    <name evidence="3" type="ORF">NCTC12376_01707</name>
</gene>
<dbReference type="OrthoDB" id="5637126at2"/>
<proteinExistence type="predicted"/>
<reference evidence="3 5" key="2">
    <citation type="submission" date="2018-06" db="EMBL/GenBank/DDBJ databases">
        <authorList>
            <consortium name="Pathogen Informatics"/>
            <person name="Doyle S."/>
        </authorList>
    </citation>
    <scope>NUCLEOTIDE SEQUENCE [LARGE SCALE GENOMIC DNA]</scope>
    <source>
        <strain evidence="3 5">NCTC12376</strain>
    </source>
</reference>
<organism evidence="3 5">
    <name type="scientific">Legionella quateirensis</name>
    <dbReference type="NCBI Taxonomy" id="45072"/>
    <lineage>
        <taxon>Bacteria</taxon>
        <taxon>Pseudomonadati</taxon>
        <taxon>Pseudomonadota</taxon>
        <taxon>Gammaproteobacteria</taxon>
        <taxon>Legionellales</taxon>
        <taxon>Legionellaceae</taxon>
        <taxon>Legionella</taxon>
    </lineage>
</organism>
<dbReference type="EMBL" id="UGOW01000001">
    <property type="protein sequence ID" value="STY17892.1"/>
    <property type="molecule type" value="Genomic_DNA"/>
</dbReference>
<feature type="compositionally biased region" description="Acidic residues" evidence="1">
    <location>
        <begin position="283"/>
        <end position="294"/>
    </location>
</feature>
<dbReference type="Proteomes" id="UP000254230">
    <property type="component" value="Unassembled WGS sequence"/>
</dbReference>
<accession>A0A378KTL2</accession>
<evidence type="ECO:0000313" key="3">
    <source>
        <dbReference type="EMBL" id="STY17892.1"/>
    </source>
</evidence>
<feature type="compositionally biased region" description="Low complexity" evidence="1">
    <location>
        <begin position="255"/>
        <end position="275"/>
    </location>
</feature>
<name>A0A378KTL2_9GAMM</name>
<dbReference type="EMBL" id="LNYR01000012">
    <property type="protein sequence ID" value="KTD50862.1"/>
    <property type="molecule type" value="Genomic_DNA"/>
</dbReference>